<reference evidence="2" key="1">
    <citation type="journal article" date="2020" name="mSystems">
        <title>Genome- and Community-Level Interaction Insights into Carbon Utilization and Element Cycling Functions of Hydrothermarchaeota in Hydrothermal Sediment.</title>
        <authorList>
            <person name="Zhou Z."/>
            <person name="Liu Y."/>
            <person name="Xu W."/>
            <person name="Pan J."/>
            <person name="Luo Z.H."/>
            <person name="Li M."/>
        </authorList>
    </citation>
    <scope>NUCLEOTIDE SEQUENCE [LARGE SCALE GENOMIC DNA]</scope>
    <source>
        <strain evidence="2">HyVt-233</strain>
    </source>
</reference>
<dbReference type="AlphaFoldDB" id="A0A7C0Y9Z2"/>
<evidence type="ECO:0000256" key="1">
    <source>
        <dbReference type="SAM" id="Phobius"/>
    </source>
</evidence>
<protein>
    <submittedName>
        <fullName evidence="2">Cytochrome C</fullName>
    </submittedName>
</protein>
<accession>A0A7C0Y9Z2</accession>
<name>A0A7C0Y9Z2_DESA2</name>
<proteinExistence type="predicted"/>
<keyword evidence="1" id="KW-0472">Membrane</keyword>
<dbReference type="Gene3D" id="1.10.1130.10">
    <property type="entry name" value="Flavocytochrome C3, Chain A"/>
    <property type="match status" value="2"/>
</dbReference>
<dbReference type="EMBL" id="DRBS01000194">
    <property type="protein sequence ID" value="HDD44212.1"/>
    <property type="molecule type" value="Genomic_DNA"/>
</dbReference>
<comment type="caution">
    <text evidence="2">The sequence shown here is derived from an EMBL/GenBank/DDBJ whole genome shotgun (WGS) entry which is preliminary data.</text>
</comment>
<organism evidence="2">
    <name type="scientific">Desulfofervidus auxilii</name>
    <dbReference type="NCBI Taxonomy" id="1621989"/>
    <lineage>
        <taxon>Bacteria</taxon>
        <taxon>Pseudomonadati</taxon>
        <taxon>Thermodesulfobacteriota</taxon>
        <taxon>Candidatus Desulfofervidia</taxon>
        <taxon>Candidatus Desulfofervidales</taxon>
        <taxon>Candidatus Desulfofervidaceae</taxon>
        <taxon>Candidatus Desulfofervidus</taxon>
    </lineage>
</organism>
<feature type="non-terminal residue" evidence="2">
    <location>
        <position position="177"/>
    </location>
</feature>
<sequence>MNCGLRKFYVCFSLIISIIFSIYITYAETTTEPSAELTDQDCIKCHPQIVKQVDENGAKHKTEIGCLDCHEGHPPMVAKEEIIPACDMCHSGEPHFELENCASCHTNPHQPLNIKFEGKIVEACLTCHAAQGKELKEHPSSHTDLGCNECHTRHREIPPCLRCHSPHTAEMKNEDCL</sequence>
<evidence type="ECO:0000313" key="2">
    <source>
        <dbReference type="EMBL" id="HDD44212.1"/>
    </source>
</evidence>
<dbReference type="InterPro" id="IPR036280">
    <property type="entry name" value="Multihaem_cyt_sf"/>
</dbReference>
<keyword evidence="1" id="KW-1133">Transmembrane helix</keyword>
<dbReference type="SUPFAM" id="SSF48695">
    <property type="entry name" value="Multiheme cytochromes"/>
    <property type="match status" value="1"/>
</dbReference>
<dbReference type="Proteomes" id="UP000886289">
    <property type="component" value="Unassembled WGS sequence"/>
</dbReference>
<feature type="transmembrane region" description="Helical" evidence="1">
    <location>
        <begin position="7"/>
        <end position="26"/>
    </location>
</feature>
<gene>
    <name evidence="2" type="ORF">ENG63_05055</name>
</gene>
<keyword evidence="1" id="KW-0812">Transmembrane</keyword>